<dbReference type="Gene3D" id="1.20.120.1490">
    <property type="match status" value="1"/>
</dbReference>
<feature type="transmembrane region" description="Helical" evidence="1">
    <location>
        <begin position="6"/>
        <end position="27"/>
    </location>
</feature>
<gene>
    <name evidence="2" type="ORF">HYN49_02175</name>
</gene>
<name>A0A2S1SEG3_9FLAO</name>
<protein>
    <recommendedName>
        <fullName evidence="4">Periplasmic heavy metal sensor</fullName>
    </recommendedName>
</protein>
<dbReference type="AlphaFoldDB" id="A0A2S1SEG3"/>
<keyword evidence="1" id="KW-0812">Transmembrane</keyword>
<evidence type="ECO:0000256" key="1">
    <source>
        <dbReference type="SAM" id="Phobius"/>
    </source>
</evidence>
<sequence>MKKIKILTIFCVTLVALNLFLIATALLEQREHRHGRPEEKKDIVIHELQLDQVQIAKYEKMIHWHRNQIREADGRIMDLKNKLYAPLDNPNPNQMANDSLMAEIGKVQVEIEHIHYKHFQDIKSLCRKEQLPYYHDMTTRIADIFSNPKPGR</sequence>
<keyword evidence="1" id="KW-1133">Transmembrane helix</keyword>
<evidence type="ECO:0008006" key="4">
    <source>
        <dbReference type="Google" id="ProtNLM"/>
    </source>
</evidence>
<dbReference type="RefSeq" id="WP_108902588.1">
    <property type="nucleotide sequence ID" value="NZ_CP029187.1"/>
</dbReference>
<dbReference type="Pfam" id="PF13801">
    <property type="entry name" value="Metal_resist"/>
    <property type="match status" value="1"/>
</dbReference>
<evidence type="ECO:0000313" key="3">
    <source>
        <dbReference type="Proteomes" id="UP000244937"/>
    </source>
</evidence>
<dbReference type="EMBL" id="CP029187">
    <property type="protein sequence ID" value="AWI24790.1"/>
    <property type="molecule type" value="Genomic_DNA"/>
</dbReference>
<organism evidence="2 3">
    <name type="scientific">Flavobacterium pallidum</name>
    <dbReference type="NCBI Taxonomy" id="2172098"/>
    <lineage>
        <taxon>Bacteria</taxon>
        <taxon>Pseudomonadati</taxon>
        <taxon>Bacteroidota</taxon>
        <taxon>Flavobacteriia</taxon>
        <taxon>Flavobacteriales</taxon>
        <taxon>Flavobacteriaceae</taxon>
        <taxon>Flavobacterium</taxon>
    </lineage>
</organism>
<evidence type="ECO:0000313" key="2">
    <source>
        <dbReference type="EMBL" id="AWI24790.1"/>
    </source>
</evidence>
<dbReference type="InterPro" id="IPR025961">
    <property type="entry name" value="Metal_resist"/>
</dbReference>
<dbReference type="KEGG" id="fpal:HYN49_02175"/>
<accession>A0A2S1SEG3</accession>
<reference evidence="2 3" key="1">
    <citation type="submission" date="2018-05" db="EMBL/GenBank/DDBJ databases">
        <title>Genome sequencing of Flavobacterium sp. HYN0049.</title>
        <authorList>
            <person name="Yi H."/>
            <person name="Baek C."/>
        </authorList>
    </citation>
    <scope>NUCLEOTIDE SEQUENCE [LARGE SCALE GENOMIC DNA]</scope>
    <source>
        <strain evidence="2 3">HYN0049</strain>
    </source>
</reference>
<proteinExistence type="predicted"/>
<keyword evidence="1" id="KW-0472">Membrane</keyword>
<dbReference type="OrthoDB" id="1358465at2"/>
<dbReference type="Proteomes" id="UP000244937">
    <property type="component" value="Chromosome"/>
</dbReference>
<keyword evidence="3" id="KW-1185">Reference proteome</keyword>